<dbReference type="Gene3D" id="3.30.2310.20">
    <property type="entry name" value="RelE-like"/>
    <property type="match status" value="1"/>
</dbReference>
<keyword evidence="4" id="KW-1185">Reference proteome</keyword>
<dbReference type="PANTHER" id="PTHR33755">
    <property type="entry name" value="TOXIN PARE1-RELATED"/>
    <property type="match status" value="1"/>
</dbReference>
<accession>A0A918K4C7</accession>
<dbReference type="InterPro" id="IPR051803">
    <property type="entry name" value="TA_system_RelE-like_toxin"/>
</dbReference>
<protein>
    <submittedName>
        <fullName evidence="3">Plasmid stabilization protein</fullName>
    </submittedName>
</protein>
<dbReference type="AlphaFoldDB" id="A0A918K4C7"/>
<reference evidence="3" key="1">
    <citation type="journal article" date="2014" name="Int. J. Syst. Evol. Microbiol.">
        <title>Complete genome sequence of Corynebacterium casei LMG S-19264T (=DSM 44701T), isolated from a smear-ripened cheese.</title>
        <authorList>
            <consortium name="US DOE Joint Genome Institute (JGI-PGF)"/>
            <person name="Walter F."/>
            <person name="Albersmeier A."/>
            <person name="Kalinowski J."/>
            <person name="Ruckert C."/>
        </authorList>
    </citation>
    <scope>NUCLEOTIDE SEQUENCE</scope>
    <source>
        <strain evidence="3">KCTC 22169</strain>
    </source>
</reference>
<sequence length="108" mass="12532">MGYAVKLTADALYDLENLYEYIVSHDSPAKADYVLDQIETVINGLSDSPNRGSIPKELRSVGISDYRELFFKPYRILYRVRADQVFVMLVTDGRRDMQSLLQRRLLRV</sequence>
<evidence type="ECO:0000256" key="2">
    <source>
        <dbReference type="ARBA" id="ARBA00022649"/>
    </source>
</evidence>
<dbReference type="InterPro" id="IPR035093">
    <property type="entry name" value="RelE/ParE_toxin_dom_sf"/>
</dbReference>
<dbReference type="InterPro" id="IPR007712">
    <property type="entry name" value="RelE/ParE_toxin"/>
</dbReference>
<name>A0A918K4C7_9GAMM</name>
<evidence type="ECO:0000256" key="1">
    <source>
        <dbReference type="ARBA" id="ARBA00006226"/>
    </source>
</evidence>
<evidence type="ECO:0000313" key="3">
    <source>
        <dbReference type="EMBL" id="GGX48878.1"/>
    </source>
</evidence>
<evidence type="ECO:0000313" key="4">
    <source>
        <dbReference type="Proteomes" id="UP000626148"/>
    </source>
</evidence>
<proteinExistence type="inferred from homology"/>
<keyword evidence="2" id="KW-1277">Toxin-antitoxin system</keyword>
<dbReference type="Pfam" id="PF05016">
    <property type="entry name" value="ParE_toxin"/>
    <property type="match status" value="1"/>
</dbReference>
<gene>
    <name evidence="3" type="ORF">GCM10007392_15100</name>
</gene>
<organism evidence="3 4">
    <name type="scientific">Saccharospirillum salsuginis</name>
    <dbReference type="NCBI Taxonomy" id="418750"/>
    <lineage>
        <taxon>Bacteria</taxon>
        <taxon>Pseudomonadati</taxon>
        <taxon>Pseudomonadota</taxon>
        <taxon>Gammaproteobacteria</taxon>
        <taxon>Oceanospirillales</taxon>
        <taxon>Saccharospirillaceae</taxon>
        <taxon>Saccharospirillum</taxon>
    </lineage>
</organism>
<dbReference type="SUPFAM" id="SSF143011">
    <property type="entry name" value="RelE-like"/>
    <property type="match status" value="1"/>
</dbReference>
<dbReference type="Proteomes" id="UP000626148">
    <property type="component" value="Unassembled WGS sequence"/>
</dbReference>
<dbReference type="RefSeq" id="WP_189607930.1">
    <property type="nucleotide sequence ID" value="NZ_BMXR01000003.1"/>
</dbReference>
<comment type="caution">
    <text evidence="3">The sequence shown here is derived from an EMBL/GenBank/DDBJ whole genome shotgun (WGS) entry which is preliminary data.</text>
</comment>
<reference evidence="3" key="2">
    <citation type="submission" date="2020-09" db="EMBL/GenBank/DDBJ databases">
        <authorList>
            <person name="Sun Q."/>
            <person name="Kim S."/>
        </authorList>
    </citation>
    <scope>NUCLEOTIDE SEQUENCE</scope>
    <source>
        <strain evidence="3">KCTC 22169</strain>
    </source>
</reference>
<dbReference type="EMBL" id="BMXR01000003">
    <property type="protein sequence ID" value="GGX48878.1"/>
    <property type="molecule type" value="Genomic_DNA"/>
</dbReference>
<comment type="similarity">
    <text evidence="1">Belongs to the RelE toxin family.</text>
</comment>